<evidence type="ECO:0000313" key="2">
    <source>
        <dbReference type="Proteomes" id="UP000076881"/>
    </source>
</evidence>
<dbReference type="AlphaFoldDB" id="A0A168DTE2"/>
<evidence type="ECO:0000313" key="1">
    <source>
        <dbReference type="EMBL" id="OAA72983.1"/>
    </source>
</evidence>
<dbReference type="OrthoDB" id="5420336at2759"/>
<organism evidence="1 2">
    <name type="scientific">Akanthomyces lecanii RCEF 1005</name>
    <dbReference type="NCBI Taxonomy" id="1081108"/>
    <lineage>
        <taxon>Eukaryota</taxon>
        <taxon>Fungi</taxon>
        <taxon>Dikarya</taxon>
        <taxon>Ascomycota</taxon>
        <taxon>Pezizomycotina</taxon>
        <taxon>Sordariomycetes</taxon>
        <taxon>Hypocreomycetidae</taxon>
        <taxon>Hypocreales</taxon>
        <taxon>Cordycipitaceae</taxon>
        <taxon>Akanthomyces</taxon>
        <taxon>Cordyceps confragosa</taxon>
    </lineage>
</organism>
<comment type="caution">
    <text evidence="1">The sequence shown here is derived from an EMBL/GenBank/DDBJ whole genome shotgun (WGS) entry which is preliminary data.</text>
</comment>
<proteinExistence type="predicted"/>
<dbReference type="EMBL" id="AZHF01000007">
    <property type="protein sequence ID" value="OAA72983.1"/>
    <property type="molecule type" value="Genomic_DNA"/>
</dbReference>
<accession>A0A168DTE2</accession>
<dbReference type="Proteomes" id="UP000076881">
    <property type="component" value="Unassembled WGS sequence"/>
</dbReference>
<protein>
    <submittedName>
        <fullName evidence="1">Uncharacterized protein</fullName>
    </submittedName>
</protein>
<reference evidence="1 2" key="1">
    <citation type="journal article" date="2016" name="Genome Biol. Evol.">
        <title>Divergent and convergent evolution of fungal pathogenicity.</title>
        <authorList>
            <person name="Shang Y."/>
            <person name="Xiao G."/>
            <person name="Zheng P."/>
            <person name="Cen K."/>
            <person name="Zhan S."/>
            <person name="Wang C."/>
        </authorList>
    </citation>
    <scope>NUCLEOTIDE SEQUENCE [LARGE SCALE GENOMIC DNA]</scope>
    <source>
        <strain evidence="1 2">RCEF 1005</strain>
    </source>
</reference>
<sequence length="450" mass="51155">MTAADDGSGIEEKSSSTAYGQIVANGQATVTFASAINDLIGLPLSTYFSKQSAESKYLAKLGEWASEAVDSQGRLLQPMLRIEAFEKHLIEEEGCLKPQDTCDSNLAWAQLLYALNIRPGMKVLTWRQPTKVLQLGVDELRLIVDGAVLCHIVNLYRIYTDCTPPGIDETNQCQFLFGTIKIDPITSTQPRDAKRFASFEPWSLLDLKLEKAPFQCDGYGLRQELKFDKSAFMAKYLTTIYNQLPLVDAVGIGSVPPPNGSLKERCDYFLQAVKLIAGNWSKPCVITRAWLNDIERIKRRVTTNGGDDNRFLEFLVLSLLKRPGLDAHNDGLWREFVCQKLRSSLLFTNDHISLQRQTIIGSDEAYRRRWRRRLYEDTVEEEKILSEVPFVLANIPEDYRDAWFYEFSAIKEEVKSMLETAHTFDNAAVIVLELGPSHSFWKSLFEIREE</sequence>
<name>A0A168DTE2_CORDF</name>
<keyword evidence="2" id="KW-1185">Reference proteome</keyword>
<gene>
    <name evidence="1" type="ORF">LEL_08767</name>
</gene>